<comment type="caution">
    <text evidence="2">The sequence shown here is derived from an EMBL/GenBank/DDBJ whole genome shotgun (WGS) entry which is preliminary data.</text>
</comment>
<evidence type="ECO:0000313" key="3">
    <source>
        <dbReference type="Proteomes" id="UP000235145"/>
    </source>
</evidence>
<keyword evidence="3" id="KW-1185">Reference proteome</keyword>
<protein>
    <recommendedName>
        <fullName evidence="1">Helitron helicase-like domain-containing protein</fullName>
    </recommendedName>
</protein>
<dbReference type="AlphaFoldDB" id="A0A9R1WJD6"/>
<evidence type="ECO:0000313" key="2">
    <source>
        <dbReference type="EMBL" id="KAJ0226295.1"/>
    </source>
</evidence>
<feature type="domain" description="Helitron helicase-like" evidence="1">
    <location>
        <begin position="6"/>
        <end position="147"/>
    </location>
</feature>
<dbReference type="PANTHER" id="PTHR45786">
    <property type="entry name" value="DNA BINDING PROTEIN-LIKE"/>
    <property type="match status" value="1"/>
</dbReference>
<evidence type="ECO:0000259" key="1">
    <source>
        <dbReference type="Pfam" id="PF14214"/>
    </source>
</evidence>
<organism evidence="2 3">
    <name type="scientific">Lactuca sativa</name>
    <name type="common">Garden lettuce</name>
    <dbReference type="NCBI Taxonomy" id="4236"/>
    <lineage>
        <taxon>Eukaryota</taxon>
        <taxon>Viridiplantae</taxon>
        <taxon>Streptophyta</taxon>
        <taxon>Embryophyta</taxon>
        <taxon>Tracheophyta</taxon>
        <taxon>Spermatophyta</taxon>
        <taxon>Magnoliopsida</taxon>
        <taxon>eudicotyledons</taxon>
        <taxon>Gunneridae</taxon>
        <taxon>Pentapetalae</taxon>
        <taxon>asterids</taxon>
        <taxon>campanulids</taxon>
        <taxon>Asterales</taxon>
        <taxon>Asteraceae</taxon>
        <taxon>Cichorioideae</taxon>
        <taxon>Cichorieae</taxon>
        <taxon>Lactucinae</taxon>
        <taxon>Lactuca</taxon>
    </lineage>
</organism>
<reference evidence="2 3" key="1">
    <citation type="journal article" date="2017" name="Nat. Commun.">
        <title>Genome assembly with in vitro proximity ligation data and whole-genome triplication in lettuce.</title>
        <authorList>
            <person name="Reyes-Chin-Wo S."/>
            <person name="Wang Z."/>
            <person name="Yang X."/>
            <person name="Kozik A."/>
            <person name="Arikit S."/>
            <person name="Song C."/>
            <person name="Xia L."/>
            <person name="Froenicke L."/>
            <person name="Lavelle D.O."/>
            <person name="Truco M.J."/>
            <person name="Xia R."/>
            <person name="Zhu S."/>
            <person name="Xu C."/>
            <person name="Xu H."/>
            <person name="Xu X."/>
            <person name="Cox K."/>
            <person name="Korf I."/>
            <person name="Meyers B.C."/>
            <person name="Michelmore R.W."/>
        </authorList>
    </citation>
    <scope>NUCLEOTIDE SEQUENCE [LARGE SCALE GENOMIC DNA]</scope>
    <source>
        <strain evidence="3">cv. Salinas</strain>
        <tissue evidence="2">Seedlings</tissue>
    </source>
</reference>
<sequence>MHTIFIVQYLVDAFTYIEDGRLHFYAIYQENLRSEIVGGLFDALSKGDRESRSVGKRIFLQASFTGGPRYMYSHYQDALAISRVYGNPQYFITFTCNVKWPEITRYMDAHDQKDPRSRANIIARVFKLKVKSFITFLKEDKPFGQIDVCMLLLSLNLKMYFSLLCNPLR</sequence>
<gene>
    <name evidence="2" type="ORF">LSAT_V11C100050340</name>
</gene>
<proteinExistence type="predicted"/>
<accession>A0A9R1WJD6</accession>
<dbReference type="Pfam" id="PF14214">
    <property type="entry name" value="Helitron_like_N"/>
    <property type="match status" value="1"/>
</dbReference>
<name>A0A9R1WJD6_LACSA</name>
<dbReference type="EMBL" id="NBSK02000001">
    <property type="protein sequence ID" value="KAJ0226295.1"/>
    <property type="molecule type" value="Genomic_DNA"/>
</dbReference>
<dbReference type="PANTHER" id="PTHR45786:SF77">
    <property type="entry name" value="HELITRON HELICASE-LIKE DOMAIN-CONTAINING PROTEIN-RELATED"/>
    <property type="match status" value="1"/>
</dbReference>
<dbReference type="InterPro" id="IPR025476">
    <property type="entry name" value="Helitron_helicase-like"/>
</dbReference>
<dbReference type="Proteomes" id="UP000235145">
    <property type="component" value="Unassembled WGS sequence"/>
</dbReference>